<gene>
    <name evidence="2" type="ORF">ACIB24_07480</name>
</gene>
<dbReference type="Pfam" id="PF15887">
    <property type="entry name" value="Peptidase_Mx"/>
    <property type="match status" value="1"/>
</dbReference>
<protein>
    <submittedName>
        <fullName evidence="2">Zinc-binding metallopeptidase</fullName>
    </submittedName>
</protein>
<evidence type="ECO:0000313" key="3">
    <source>
        <dbReference type="Proteomes" id="UP001612915"/>
    </source>
</evidence>
<keyword evidence="3" id="KW-1185">Reference proteome</keyword>
<dbReference type="Proteomes" id="UP001612915">
    <property type="component" value="Unassembled WGS sequence"/>
</dbReference>
<feature type="domain" description="Zinc-ribbon" evidence="1">
    <location>
        <begin position="4"/>
        <end position="98"/>
    </location>
</feature>
<dbReference type="InterPro" id="IPR011201">
    <property type="entry name" value="Zinc-ribbon_6_bact"/>
</dbReference>
<dbReference type="InterPro" id="IPR031321">
    <property type="entry name" value="UCP012641"/>
</dbReference>
<organism evidence="2 3">
    <name type="scientific">Spongisporangium articulatum</name>
    <dbReference type="NCBI Taxonomy" id="3362603"/>
    <lineage>
        <taxon>Bacteria</taxon>
        <taxon>Bacillati</taxon>
        <taxon>Actinomycetota</taxon>
        <taxon>Actinomycetes</taxon>
        <taxon>Kineosporiales</taxon>
        <taxon>Kineosporiaceae</taxon>
        <taxon>Spongisporangium</taxon>
    </lineage>
</organism>
<sequence>MRTFTCDVCDALVFFENSVCLASDTPLGFSTSAMRIVALTEADDGSLVWVNPDGETEVQCANLLAVGCNWLVEAGVEASADGPLCRSCELTRTRPADSDAVGMEQWAVTEQAKRRLVYQLIDLQLPVVPLEQDPEHGLTFDLLSSAQGEQVTTGHADGVVTIDLAEGDDPHREALRVQLDEPYRTMLGHLRHETGHYYWTVLVEGTERLERFRELFGDEEASYADAIERHYEEGAPAGWEESYVSAYATMHPWEDWAETFAHYLHQRDTLQTAAAAGIVVVGPRAATSKGLRTPSDPLVAVPTEKVSDIQQQIDTWLPLTYALNAVNRSMGKDDLYPFVLSPTVIGKLGFVHEAVLAAADATAAA</sequence>
<dbReference type="Pfam" id="PF10005">
    <property type="entry name" value="Zn_ribbon_DZR_6"/>
    <property type="match status" value="1"/>
</dbReference>
<evidence type="ECO:0000313" key="2">
    <source>
        <dbReference type="EMBL" id="MFI7586901.1"/>
    </source>
</evidence>
<name>A0ABW8AKM1_9ACTN</name>
<dbReference type="PIRSF" id="PIRSF012641">
    <property type="entry name" value="UCP012641"/>
    <property type="match status" value="1"/>
</dbReference>
<proteinExistence type="predicted"/>
<evidence type="ECO:0000259" key="1">
    <source>
        <dbReference type="Pfam" id="PF10005"/>
    </source>
</evidence>
<dbReference type="Gene3D" id="3.40.390.70">
    <property type="match status" value="1"/>
</dbReference>
<reference evidence="2 3" key="1">
    <citation type="submission" date="2024-10" db="EMBL/GenBank/DDBJ databases">
        <title>The Natural Products Discovery Center: Release of the First 8490 Sequenced Strains for Exploring Actinobacteria Biosynthetic Diversity.</title>
        <authorList>
            <person name="Kalkreuter E."/>
            <person name="Kautsar S.A."/>
            <person name="Yang D."/>
            <person name="Bader C.D."/>
            <person name="Teijaro C.N."/>
            <person name="Fluegel L."/>
            <person name="Davis C.M."/>
            <person name="Simpson J.R."/>
            <person name="Lauterbach L."/>
            <person name="Steele A.D."/>
            <person name="Gui C."/>
            <person name="Meng S."/>
            <person name="Li G."/>
            <person name="Viehrig K."/>
            <person name="Ye F."/>
            <person name="Su P."/>
            <person name="Kiefer A.F."/>
            <person name="Nichols A."/>
            <person name="Cepeda A.J."/>
            <person name="Yan W."/>
            <person name="Fan B."/>
            <person name="Jiang Y."/>
            <person name="Adhikari A."/>
            <person name="Zheng C.-J."/>
            <person name="Schuster L."/>
            <person name="Cowan T.M."/>
            <person name="Smanski M.J."/>
            <person name="Chevrette M.G."/>
            <person name="De Carvalho L.P.S."/>
            <person name="Shen B."/>
        </authorList>
    </citation>
    <scope>NUCLEOTIDE SEQUENCE [LARGE SCALE GENOMIC DNA]</scope>
    <source>
        <strain evidence="2 3">NPDC049639</strain>
    </source>
</reference>
<comment type="caution">
    <text evidence="2">The sequence shown here is derived from an EMBL/GenBank/DDBJ whole genome shotgun (WGS) entry which is preliminary data.</text>
</comment>
<dbReference type="EMBL" id="JBITLV010000002">
    <property type="protein sequence ID" value="MFI7586901.1"/>
    <property type="molecule type" value="Genomic_DNA"/>
</dbReference>
<accession>A0ABW8AKM1</accession>
<dbReference type="RefSeq" id="WP_398277517.1">
    <property type="nucleotide sequence ID" value="NZ_JBITLV010000002.1"/>
</dbReference>